<dbReference type="RefSeq" id="WP_209455447.1">
    <property type="nucleotide sequence ID" value="NZ_BAAACS010000017.1"/>
</dbReference>
<organism evidence="1 2">
    <name type="scientific">Metaclostridioides mangenotii</name>
    <dbReference type="NCBI Taxonomy" id="1540"/>
    <lineage>
        <taxon>Bacteria</taxon>
        <taxon>Bacillati</taxon>
        <taxon>Bacillota</taxon>
        <taxon>Clostridia</taxon>
        <taxon>Peptostreptococcales</taxon>
        <taxon>Peptostreptococcaceae</taxon>
        <taxon>Metaclostridioides</taxon>
    </lineage>
</organism>
<gene>
    <name evidence="1" type="ORF">J2Z43_000203</name>
</gene>
<evidence type="ECO:0000313" key="2">
    <source>
        <dbReference type="Proteomes" id="UP000767291"/>
    </source>
</evidence>
<protein>
    <submittedName>
        <fullName evidence="1">Uncharacterized protein</fullName>
    </submittedName>
</protein>
<name>A0ABS4E7B0_9FIRM</name>
<dbReference type="Proteomes" id="UP000767291">
    <property type="component" value="Unassembled WGS sequence"/>
</dbReference>
<dbReference type="EMBL" id="JAGGJX010000001">
    <property type="protein sequence ID" value="MBP1853813.1"/>
    <property type="molecule type" value="Genomic_DNA"/>
</dbReference>
<evidence type="ECO:0000313" key="1">
    <source>
        <dbReference type="EMBL" id="MBP1853813.1"/>
    </source>
</evidence>
<reference evidence="1 2" key="1">
    <citation type="submission" date="2021-03" db="EMBL/GenBank/DDBJ databases">
        <title>Genomic Encyclopedia of Type Strains, Phase IV (KMG-IV): sequencing the most valuable type-strain genomes for metagenomic binning, comparative biology and taxonomic classification.</title>
        <authorList>
            <person name="Goeker M."/>
        </authorList>
    </citation>
    <scope>NUCLEOTIDE SEQUENCE [LARGE SCALE GENOMIC DNA]</scope>
    <source>
        <strain evidence="1 2">DSM 1289</strain>
    </source>
</reference>
<keyword evidence="2" id="KW-1185">Reference proteome</keyword>
<accession>A0ABS4E7B0</accession>
<comment type="caution">
    <text evidence="1">The sequence shown here is derived from an EMBL/GenBank/DDBJ whole genome shotgun (WGS) entry which is preliminary data.</text>
</comment>
<sequence length="67" mass="7292">MIKFNSLAIHGGHGLDGKPGSGAVGVVYNGSNTIITKESTQDRLVVKYIKEYAKPYVNKIYDCTALF</sequence>
<proteinExistence type="predicted"/>